<keyword evidence="2" id="KW-1185">Reference proteome</keyword>
<name>A0ABT2K6Z2_9RHOB</name>
<proteinExistence type="predicted"/>
<sequence>MLIHLDEDLVFPGNAVRETGAIIKSDGTPAEMVEIEGTRGHLDGVLNIAQAGDGIRAFQEAE</sequence>
<dbReference type="Gene3D" id="3.40.50.1820">
    <property type="entry name" value="alpha/beta hydrolase"/>
    <property type="match status" value="1"/>
</dbReference>
<protein>
    <submittedName>
        <fullName evidence="1">Uncharacterized protein</fullName>
    </submittedName>
</protein>
<dbReference type="EMBL" id="JANAVZ010000002">
    <property type="protein sequence ID" value="MCT4332273.1"/>
    <property type="molecule type" value="Genomic_DNA"/>
</dbReference>
<dbReference type="InterPro" id="IPR029058">
    <property type="entry name" value="AB_hydrolase_fold"/>
</dbReference>
<comment type="caution">
    <text evidence="1">The sequence shown here is derived from an EMBL/GenBank/DDBJ whole genome shotgun (WGS) entry which is preliminary data.</text>
</comment>
<evidence type="ECO:0000313" key="2">
    <source>
        <dbReference type="Proteomes" id="UP001320702"/>
    </source>
</evidence>
<dbReference type="RefSeq" id="WP_260276172.1">
    <property type="nucleotide sequence ID" value="NZ_JANAVZ010000002.1"/>
</dbReference>
<reference evidence="1 2" key="1">
    <citation type="submission" date="2022-04" db="EMBL/GenBank/DDBJ databases">
        <title>Paracoccus sp. YLB-12 draft genome sequence.</title>
        <authorList>
            <person name="Yu L."/>
        </authorList>
    </citation>
    <scope>NUCLEOTIDE SEQUENCE [LARGE SCALE GENOMIC DNA]</scope>
    <source>
        <strain evidence="1 2">YLB-12</strain>
    </source>
</reference>
<organism evidence="1 2">
    <name type="scientific">Paracoccus maritimus</name>
    <dbReference type="NCBI Taxonomy" id="2933292"/>
    <lineage>
        <taxon>Bacteria</taxon>
        <taxon>Pseudomonadati</taxon>
        <taxon>Pseudomonadota</taxon>
        <taxon>Alphaproteobacteria</taxon>
        <taxon>Rhodobacterales</taxon>
        <taxon>Paracoccaceae</taxon>
        <taxon>Paracoccus</taxon>
    </lineage>
</organism>
<dbReference type="Proteomes" id="UP001320702">
    <property type="component" value="Unassembled WGS sequence"/>
</dbReference>
<evidence type="ECO:0000313" key="1">
    <source>
        <dbReference type="EMBL" id="MCT4332273.1"/>
    </source>
</evidence>
<gene>
    <name evidence="1" type="ORF">MU516_05245</name>
</gene>
<accession>A0ABT2K6Z2</accession>